<comment type="caution">
    <text evidence="6">The sequence shown here is derived from an EMBL/GenBank/DDBJ whole genome shotgun (WGS) entry which is preliminary data.</text>
</comment>
<name>A0A8S0ZVZ2_ARCPL</name>
<keyword evidence="4" id="KW-0966">Cell projection</keyword>
<dbReference type="Proteomes" id="UP000494106">
    <property type="component" value="Unassembled WGS sequence"/>
</dbReference>
<dbReference type="GO" id="GO:0005930">
    <property type="term" value="C:axoneme"/>
    <property type="evidence" value="ECO:0007669"/>
    <property type="project" value="UniProtKB-SubCell"/>
</dbReference>
<evidence type="ECO:0000256" key="1">
    <source>
        <dbReference type="ARBA" id="ARBA00007209"/>
    </source>
</evidence>
<organism evidence="6 7">
    <name type="scientific">Arctia plantaginis</name>
    <name type="common">Wood tiger moth</name>
    <name type="synonym">Phalaena plantaginis</name>
    <dbReference type="NCBI Taxonomy" id="874455"/>
    <lineage>
        <taxon>Eukaryota</taxon>
        <taxon>Metazoa</taxon>
        <taxon>Ecdysozoa</taxon>
        <taxon>Arthropoda</taxon>
        <taxon>Hexapoda</taxon>
        <taxon>Insecta</taxon>
        <taxon>Pterygota</taxon>
        <taxon>Neoptera</taxon>
        <taxon>Endopterygota</taxon>
        <taxon>Lepidoptera</taxon>
        <taxon>Glossata</taxon>
        <taxon>Ditrysia</taxon>
        <taxon>Noctuoidea</taxon>
        <taxon>Erebidae</taxon>
        <taxon>Arctiinae</taxon>
        <taxon>Arctia</taxon>
    </lineage>
</organism>
<dbReference type="OrthoDB" id="5788000at2759"/>
<reference evidence="6 7" key="1">
    <citation type="submission" date="2020-04" db="EMBL/GenBank/DDBJ databases">
        <authorList>
            <person name="Wallbank WR R."/>
            <person name="Pardo Diaz C."/>
            <person name="Kozak K."/>
            <person name="Martin S."/>
            <person name="Jiggins C."/>
            <person name="Moest M."/>
            <person name="Warren A I."/>
            <person name="Byers J.R.P. K."/>
            <person name="Montejo-Kovacevich G."/>
            <person name="Yen C E."/>
        </authorList>
    </citation>
    <scope>NUCLEOTIDE SEQUENCE [LARGE SCALE GENOMIC DNA]</scope>
</reference>
<evidence type="ECO:0000256" key="5">
    <source>
        <dbReference type="SAM" id="Coils"/>
    </source>
</evidence>
<evidence type="ECO:0000256" key="4">
    <source>
        <dbReference type="RuleBase" id="RU367040"/>
    </source>
</evidence>
<keyword evidence="2" id="KW-0963">Cytoplasm</keyword>
<protein>
    <recommendedName>
        <fullName evidence="4">Tektin</fullName>
    </recommendedName>
</protein>
<keyword evidence="4" id="KW-0969">Cilium</keyword>
<sequence length="494" mass="56167">MSQLFTFSESDQCPDKCYDKGSFVKVKDIENQEVIDQKNVIHKINFGQDTDEHGTEKAFNKQQDLVMQGNPYSDTKIDDTDIIALSGIGPNVSKHSIKRYTLRNWRKHNEKMLDSSVISDSHILNYHGQTTINAAFGNMDQAQLKNTNLLKNNAKGLYKWKVEVELACNAIAKEVKLLEMEKQRVRDACRALLLPEAISKECSELRSSRAETELVADLAEQELEKEMELISEVREFFRSALDKIDEQLSIDKAAKHRIEYEWCDKTTAYANEANNLSLSINSNTIMFKHGAVKFGHATAPLSYWEYFCRNNIINVEAVRQTSEDLRSTVNGLLVNNGKNLRNQADRTDKAFAETIALTSELVTKLEEHVRYVLQSLAEVELLIKHLQDCILKSDRAMKLAQTRLDNRNTGRPHGENVRDKPHIGLLNEVKVIHGTAASLLAQLKNAEKTRKNLMAKRLELEKEIAAKRKSLSIDRERCGLIRSYYPTASELSGL</sequence>
<comment type="similarity">
    <text evidence="1 4">Belongs to the tektin family.</text>
</comment>
<keyword evidence="7" id="KW-1185">Reference proteome</keyword>
<dbReference type="AlphaFoldDB" id="A0A8S0ZVZ2"/>
<dbReference type="Pfam" id="PF03148">
    <property type="entry name" value="Tektin"/>
    <property type="match status" value="1"/>
</dbReference>
<evidence type="ECO:0000313" key="6">
    <source>
        <dbReference type="EMBL" id="CAB3237813.1"/>
    </source>
</evidence>
<dbReference type="EMBL" id="CADEBC010000495">
    <property type="protein sequence ID" value="CAB3237813.1"/>
    <property type="molecule type" value="Genomic_DNA"/>
</dbReference>
<proteinExistence type="inferred from homology"/>
<feature type="coiled-coil region" evidence="5">
    <location>
        <begin position="436"/>
        <end position="470"/>
    </location>
</feature>
<comment type="subcellular location">
    <subcellularLocation>
        <location evidence="4">Cytoplasm</location>
        <location evidence="4">Cytoskeleton</location>
        <location evidence="4">Cilium axoneme</location>
    </subcellularLocation>
</comment>
<evidence type="ECO:0000313" key="7">
    <source>
        <dbReference type="Proteomes" id="UP000494106"/>
    </source>
</evidence>
<dbReference type="GO" id="GO:0060271">
    <property type="term" value="P:cilium assembly"/>
    <property type="evidence" value="ECO:0007669"/>
    <property type="project" value="UniProtKB-UniRule"/>
</dbReference>
<accession>A0A8S0ZVZ2</accession>
<dbReference type="GO" id="GO:0015630">
    <property type="term" value="C:microtubule cytoskeleton"/>
    <property type="evidence" value="ECO:0007669"/>
    <property type="project" value="UniProtKB-UniRule"/>
</dbReference>
<dbReference type="InterPro" id="IPR048256">
    <property type="entry name" value="Tektin-like"/>
</dbReference>
<evidence type="ECO:0000256" key="2">
    <source>
        <dbReference type="ARBA" id="ARBA00022490"/>
    </source>
</evidence>
<keyword evidence="3 5" id="KW-0175">Coiled coil</keyword>
<dbReference type="GO" id="GO:0060294">
    <property type="term" value="P:cilium movement involved in cell motility"/>
    <property type="evidence" value="ECO:0007669"/>
    <property type="project" value="UniProtKB-UniRule"/>
</dbReference>
<evidence type="ECO:0000256" key="3">
    <source>
        <dbReference type="ARBA" id="ARBA00023054"/>
    </source>
</evidence>
<dbReference type="GO" id="GO:0005634">
    <property type="term" value="C:nucleus"/>
    <property type="evidence" value="ECO:0007669"/>
    <property type="project" value="TreeGrafter"/>
</dbReference>
<keyword evidence="4" id="KW-0282">Flagellum</keyword>
<gene>
    <name evidence="6" type="ORF">APLA_LOCUS7151</name>
</gene>
<dbReference type="PANTHER" id="PTHR19960">
    <property type="entry name" value="TEKTIN"/>
    <property type="match status" value="1"/>
</dbReference>
<dbReference type="PANTHER" id="PTHR19960:SF12">
    <property type="entry name" value="TEKTIN-4"/>
    <property type="match status" value="1"/>
</dbReference>
<dbReference type="InterPro" id="IPR000435">
    <property type="entry name" value="Tektins"/>
</dbReference>